<keyword evidence="3" id="KW-1185">Reference proteome</keyword>
<feature type="region of interest" description="Disordered" evidence="1">
    <location>
        <begin position="1"/>
        <end position="20"/>
    </location>
</feature>
<dbReference type="CDD" id="cd00093">
    <property type="entry name" value="HTH_XRE"/>
    <property type="match status" value="1"/>
</dbReference>
<dbReference type="Gene3D" id="1.10.10.60">
    <property type="entry name" value="Homeodomain-like"/>
    <property type="match status" value="1"/>
</dbReference>
<dbReference type="InterPro" id="IPR009057">
    <property type="entry name" value="Homeodomain-like_sf"/>
</dbReference>
<dbReference type="InterPro" id="IPR001387">
    <property type="entry name" value="Cro/C1-type_HTH"/>
</dbReference>
<gene>
    <name evidence="2" type="ORF">G4177_11810</name>
</gene>
<protein>
    <recommendedName>
        <fullName evidence="4">Helix-turn-helix domain-containing protein</fullName>
    </recommendedName>
</protein>
<evidence type="ECO:0000256" key="1">
    <source>
        <dbReference type="SAM" id="MobiDB-lite"/>
    </source>
</evidence>
<evidence type="ECO:0008006" key="4">
    <source>
        <dbReference type="Google" id="ProtNLM"/>
    </source>
</evidence>
<dbReference type="RefSeq" id="WP_193348276.1">
    <property type="nucleotide sequence ID" value="NZ_JAAIYO010000003.1"/>
</dbReference>
<accession>A0ABR9PLN9</accession>
<feature type="region of interest" description="Disordered" evidence="1">
    <location>
        <begin position="66"/>
        <end position="85"/>
    </location>
</feature>
<comment type="caution">
    <text evidence="2">The sequence shown here is derived from an EMBL/GenBank/DDBJ whole genome shotgun (WGS) entry which is preliminary data.</text>
</comment>
<dbReference type="Proteomes" id="UP001516472">
    <property type="component" value="Unassembled WGS sequence"/>
</dbReference>
<dbReference type="EMBL" id="JAAIYO010000003">
    <property type="protein sequence ID" value="MBE4748846.1"/>
    <property type="molecule type" value="Genomic_DNA"/>
</dbReference>
<reference evidence="2 3" key="1">
    <citation type="submission" date="2020-02" db="EMBL/GenBank/DDBJ databases">
        <authorList>
            <person name="Babadi Z.K."/>
            <person name="Risdian C."/>
            <person name="Ebrahimipour G.H."/>
            <person name="Wink J."/>
        </authorList>
    </citation>
    <scope>NUCLEOTIDE SEQUENCE [LARGE SCALE GENOMIC DNA]</scope>
    <source>
        <strain evidence="2 3">ZKHCc1 1396</strain>
    </source>
</reference>
<dbReference type="InterPro" id="IPR002514">
    <property type="entry name" value="Transposase_8"/>
</dbReference>
<sequence length="131" mass="14367">MDSKEQAAKLKQEVEGQRSRGTRWRFDEDFRARAVAYLRARQAEGGTQEEAAREMGLSSWTLSRWGRQGGPVRRGRPARVSPETSTAAFHAVAVKRKEEAEGVLVVHGPGGVRVEGLSVEQVVRVLKGLGG</sequence>
<evidence type="ECO:0000313" key="3">
    <source>
        <dbReference type="Proteomes" id="UP001516472"/>
    </source>
</evidence>
<dbReference type="SUPFAM" id="SSF46689">
    <property type="entry name" value="Homeodomain-like"/>
    <property type="match status" value="1"/>
</dbReference>
<dbReference type="Pfam" id="PF01527">
    <property type="entry name" value="HTH_Tnp_1"/>
    <property type="match status" value="1"/>
</dbReference>
<evidence type="ECO:0000313" key="2">
    <source>
        <dbReference type="EMBL" id="MBE4748846.1"/>
    </source>
</evidence>
<name>A0ABR9PLN9_9BACT</name>
<organism evidence="2 3">
    <name type="scientific">Corallococcus soli</name>
    <dbReference type="NCBI Taxonomy" id="2710757"/>
    <lineage>
        <taxon>Bacteria</taxon>
        <taxon>Pseudomonadati</taxon>
        <taxon>Myxococcota</taxon>
        <taxon>Myxococcia</taxon>
        <taxon>Myxococcales</taxon>
        <taxon>Cystobacterineae</taxon>
        <taxon>Myxococcaceae</taxon>
        <taxon>Corallococcus</taxon>
    </lineage>
</organism>
<proteinExistence type="predicted"/>